<keyword evidence="2" id="KW-0472">Membrane</keyword>
<dbReference type="GO" id="GO:0005743">
    <property type="term" value="C:mitochondrial inner membrane"/>
    <property type="evidence" value="ECO:0007669"/>
    <property type="project" value="TreeGrafter"/>
</dbReference>
<dbReference type="OrthoDB" id="5562676at2759"/>
<evidence type="ECO:0000313" key="4">
    <source>
        <dbReference type="Proteomes" id="UP000283895"/>
    </source>
</evidence>
<sequence length="284" mass="32489">MRIFLLPISTRRTLIFAHRLNAAKPQANETWLEKVQSKAAQTWAGWEQKESGWQKTVSVYGNHALKRIPYEEWGLKSIPPLSTKRKDDEMRGDDKVEVIYPQTALPGNKVTDVLRTLSAERDGLHRRRLMWCLIGMPISAPFALVPVIPNIPFFYLVYRAWSHWRALCGGKHIQFLLEKKLLIFRPSPILDEVYTRQNAPLLSTPESTAKPGEPKNTSPQLPNEEQPSGEMMLLSQANGKKMAQALELPTLEVELERALWQVEQAIQKQNTERDASKKDDTKSQ</sequence>
<organism evidence="3 4">
    <name type="scientific">Cytospora schulzeri</name>
    <dbReference type="NCBI Taxonomy" id="448051"/>
    <lineage>
        <taxon>Eukaryota</taxon>
        <taxon>Fungi</taxon>
        <taxon>Dikarya</taxon>
        <taxon>Ascomycota</taxon>
        <taxon>Pezizomycotina</taxon>
        <taxon>Sordariomycetes</taxon>
        <taxon>Sordariomycetidae</taxon>
        <taxon>Diaporthales</taxon>
        <taxon>Cytosporaceae</taxon>
        <taxon>Cytospora</taxon>
    </lineage>
</organism>
<evidence type="ECO:0008006" key="5">
    <source>
        <dbReference type="Google" id="ProtNLM"/>
    </source>
</evidence>
<dbReference type="Proteomes" id="UP000283895">
    <property type="component" value="Unassembled WGS sequence"/>
</dbReference>
<evidence type="ECO:0000313" key="3">
    <source>
        <dbReference type="EMBL" id="ROW09461.1"/>
    </source>
</evidence>
<dbReference type="PANTHER" id="PTHR28062:SF1">
    <property type="entry name" value="TRANSMEMBRANE PROTEIN"/>
    <property type="match status" value="1"/>
</dbReference>
<feature type="compositionally biased region" description="Polar residues" evidence="1">
    <location>
        <begin position="215"/>
        <end position="226"/>
    </location>
</feature>
<dbReference type="InterPro" id="IPR018786">
    <property type="entry name" value="Mit_KHE1"/>
</dbReference>
<proteinExistence type="predicted"/>
<accession>A0A423X0W2</accession>
<name>A0A423X0W2_9PEZI</name>
<feature type="transmembrane region" description="Helical" evidence="2">
    <location>
        <begin position="131"/>
        <end position="158"/>
    </location>
</feature>
<comment type="caution">
    <text evidence="3">The sequence shown here is derived from an EMBL/GenBank/DDBJ whole genome shotgun (WGS) entry which is preliminary data.</text>
</comment>
<protein>
    <recommendedName>
        <fullName evidence="5">Mitochondrial K+-H+ exchange-related-domain-containing protein</fullName>
    </recommendedName>
</protein>
<dbReference type="GO" id="GO:1902600">
    <property type="term" value="P:proton transmembrane transport"/>
    <property type="evidence" value="ECO:0007669"/>
    <property type="project" value="TreeGrafter"/>
</dbReference>
<keyword evidence="2" id="KW-1133">Transmembrane helix</keyword>
<keyword evidence="4" id="KW-1185">Reference proteome</keyword>
<gene>
    <name evidence="3" type="ORF">VMCG_02220</name>
</gene>
<keyword evidence="2" id="KW-0812">Transmembrane</keyword>
<dbReference type="GO" id="GO:0006813">
    <property type="term" value="P:potassium ion transport"/>
    <property type="evidence" value="ECO:0007669"/>
    <property type="project" value="TreeGrafter"/>
</dbReference>
<dbReference type="EMBL" id="LKEA01000004">
    <property type="protein sequence ID" value="ROW09461.1"/>
    <property type="molecule type" value="Genomic_DNA"/>
</dbReference>
<dbReference type="AlphaFoldDB" id="A0A423X0W2"/>
<feature type="region of interest" description="Disordered" evidence="1">
    <location>
        <begin position="201"/>
        <end position="230"/>
    </location>
</feature>
<dbReference type="Pfam" id="PF10173">
    <property type="entry name" value="Mit_KHE1"/>
    <property type="match status" value="1"/>
</dbReference>
<evidence type="ECO:0000256" key="2">
    <source>
        <dbReference type="SAM" id="Phobius"/>
    </source>
</evidence>
<dbReference type="STRING" id="356882.A0A423X0W2"/>
<evidence type="ECO:0000256" key="1">
    <source>
        <dbReference type="SAM" id="MobiDB-lite"/>
    </source>
</evidence>
<dbReference type="PANTHER" id="PTHR28062">
    <property type="entry name" value="K+-H+ EXCHANGE-LIKE PROTEIN"/>
    <property type="match status" value="1"/>
</dbReference>
<reference evidence="3 4" key="1">
    <citation type="submission" date="2015-09" db="EMBL/GenBank/DDBJ databases">
        <title>Host preference determinants of Valsa canker pathogens revealed by comparative genomics.</title>
        <authorList>
            <person name="Yin Z."/>
            <person name="Huang L."/>
        </authorList>
    </citation>
    <scope>NUCLEOTIDE SEQUENCE [LARGE SCALE GENOMIC DNA]</scope>
    <source>
        <strain evidence="3 4">03-1</strain>
    </source>
</reference>